<dbReference type="Pfam" id="PF01343">
    <property type="entry name" value="Peptidase_S49"/>
    <property type="match status" value="1"/>
</dbReference>
<reference evidence="8 10" key="4">
    <citation type="journal article" date="2003" name="Mol. Microbiol.">
        <title>An integrated analysis of the genome of the hyperthermophilic archaeon Pyrococcus abyssi.</title>
        <authorList>
            <person name="Cohen G."/>
            <person name="Barbe V."/>
            <person name="Flament D."/>
            <person name="Galperin M."/>
            <person name="Heilig R."/>
            <person name="Ripp R."/>
            <person name="Lecompte O."/>
            <person name="Prieur D."/>
            <person name="Poch O."/>
            <person name="Quellerou J."/>
            <person name="Thierry J.C."/>
            <person name="Van der Oost J."/>
            <person name="Weissenbach J."/>
            <person name="Zivanovic Y."/>
            <person name="Forterre P."/>
        </authorList>
    </citation>
    <scope>NUCLEOTIDE SEQUENCE [LARGE SCALE GENOMIC DNA]</scope>
    <source>
        <strain evidence="10">GE5 / Orsay</strain>
        <strain evidence="8">Orsay</strain>
    </source>
</reference>
<keyword evidence="3" id="KW-0378">Hydrolase</keyword>
<keyword evidence="6" id="KW-1133">Transmembrane helix</keyword>
<sequence length="335" mass="37590">MRAEVWKYLSLILTLVLSLSIVSNALLYMQMGELEKYKEMPPSVNETTTIVSPTQENITILKLQIERLKREVSFLRSLLESENVTTANATIAVLPIIGPIDSSSALGIIKAIREIRGNDTIKGVLLWIESPGGYVGPVREIYNELKKLGYLKPIVAYVSGYAYSGAYYIACAAREIIAEPLSEVGSIGVIYVHFNAEEYYKMNGIEVEVFKTGPYKDMGADWRGLTPEERDIIKNEIQTYFNDFLEVVSEGRNMTINETKKFATGRAWFAKDVNGTLVDKLGDFDVALKELLKLIGAKKANVIILNMEDNEFEIGTTSMLYMPASQAYGYIRWRG</sequence>
<evidence type="ECO:0000259" key="7">
    <source>
        <dbReference type="Pfam" id="PF01343"/>
    </source>
</evidence>
<dbReference type="Proteomes" id="UP000009139">
    <property type="component" value="Chromosome"/>
</dbReference>
<feature type="domain" description="Peptidase S49" evidence="7">
    <location>
        <begin position="152"/>
        <end position="295"/>
    </location>
</feature>
<feature type="coiled-coil region" evidence="5">
    <location>
        <begin position="58"/>
        <end position="85"/>
    </location>
</feature>
<dbReference type="STRING" id="272844.PAB1960"/>
<evidence type="ECO:0000256" key="5">
    <source>
        <dbReference type="SAM" id="Coils"/>
    </source>
</evidence>
<dbReference type="NCBIfam" id="TIGR00706">
    <property type="entry name" value="SppA_dom"/>
    <property type="match status" value="1"/>
</dbReference>
<proteinExistence type="inferred from homology"/>
<dbReference type="PANTHER" id="PTHR42987:SF4">
    <property type="entry name" value="PROTEASE SOHB-RELATED"/>
    <property type="match status" value="1"/>
</dbReference>
<dbReference type="Gene3D" id="3.90.226.10">
    <property type="entry name" value="2-enoyl-CoA Hydratase, Chain A, domain 1"/>
    <property type="match status" value="1"/>
</dbReference>
<dbReference type="EMBL" id="AJ248284">
    <property type="protein sequence ID" value="CAB49512.1"/>
    <property type="molecule type" value="Genomic_DNA"/>
</dbReference>
<organism evidence="8 10">
    <name type="scientific">Pyrococcus abyssi (strain GE5 / Orsay)</name>
    <dbReference type="NCBI Taxonomy" id="272844"/>
    <lineage>
        <taxon>Archaea</taxon>
        <taxon>Methanobacteriati</taxon>
        <taxon>Methanobacteriota</taxon>
        <taxon>Thermococci</taxon>
        <taxon>Thermococcales</taxon>
        <taxon>Thermococcaceae</taxon>
        <taxon>Pyrococcus</taxon>
    </lineage>
</organism>
<dbReference type="Proteomes" id="UP000000810">
    <property type="component" value="Chromosome"/>
</dbReference>
<dbReference type="GO" id="GO:0008236">
    <property type="term" value="F:serine-type peptidase activity"/>
    <property type="evidence" value="ECO:0007669"/>
    <property type="project" value="UniProtKB-KW"/>
</dbReference>
<keyword evidence="6" id="KW-0812">Transmembrane</keyword>
<dbReference type="InterPro" id="IPR047272">
    <property type="entry name" value="S49_SppA_C"/>
</dbReference>
<evidence type="ECO:0000313" key="11">
    <source>
        <dbReference type="Proteomes" id="UP000009139"/>
    </source>
</evidence>
<dbReference type="eggNOG" id="arCOG01311">
    <property type="taxonomic scope" value="Archaea"/>
</dbReference>
<comment type="similarity">
    <text evidence="1">Belongs to the peptidase S49 family.</text>
</comment>
<reference evidence="8" key="3">
    <citation type="journal article" date="2001" name="Genome Res.">
        <title>Genome evolution at the genus level: comparison of three complete genomes of hyperthermophilic archaea.</title>
        <authorList>
            <person name="Lecompte O."/>
            <person name="Ripp R."/>
            <person name="Puzos-Barbe V."/>
            <person name="Duprat S."/>
            <person name="Heilig R."/>
            <person name="Dietrich J."/>
            <person name="Thierry J.C."/>
            <person name="Poch O."/>
        </authorList>
    </citation>
    <scope>NUCLEOTIDE SEQUENCE</scope>
    <source>
        <strain evidence="8">Orsay</strain>
    </source>
</reference>
<dbReference type="PATRIC" id="fig|272844.11.peg.628"/>
<dbReference type="RefSeq" id="WP_010867714.1">
    <property type="nucleotide sequence ID" value="NC_000868.1"/>
</dbReference>
<dbReference type="CDD" id="cd07023">
    <property type="entry name" value="S49_Sppa_N_C"/>
    <property type="match status" value="1"/>
</dbReference>
<dbReference type="OrthoDB" id="31107at2157"/>
<name>Q9V139_PYRAB</name>
<keyword evidence="2 8" id="KW-0645">Protease</keyword>
<keyword evidence="6" id="KW-0472">Membrane</keyword>
<evidence type="ECO:0000256" key="6">
    <source>
        <dbReference type="SAM" id="Phobius"/>
    </source>
</evidence>
<reference evidence="8" key="1">
    <citation type="submission" date="1999-07" db="EMBL/GenBank/DDBJ databases">
        <authorList>
            <person name="Genoscope"/>
        </authorList>
    </citation>
    <scope>NUCLEOTIDE SEQUENCE</scope>
    <source>
        <strain evidence="8">Orsay</strain>
    </source>
</reference>
<dbReference type="InterPro" id="IPR004635">
    <property type="entry name" value="Pept_S49_SppA"/>
</dbReference>
<evidence type="ECO:0000256" key="3">
    <source>
        <dbReference type="ARBA" id="ARBA00022801"/>
    </source>
</evidence>
<feature type="transmembrane region" description="Helical" evidence="6">
    <location>
        <begin position="6"/>
        <end position="28"/>
    </location>
</feature>
<gene>
    <name evidence="8" type="ordered locus">PAB1960</name>
</gene>
<evidence type="ECO:0000313" key="8">
    <source>
        <dbReference type="EMBL" id="CAB49512.1"/>
    </source>
</evidence>
<dbReference type="HOGENOM" id="CLU_046540_0_1_2"/>
<dbReference type="InterPro" id="IPR002142">
    <property type="entry name" value="Peptidase_S49"/>
</dbReference>
<evidence type="ECO:0000256" key="1">
    <source>
        <dbReference type="ARBA" id="ARBA00008683"/>
    </source>
</evidence>
<protein>
    <submittedName>
        <fullName evidence="8 9">Protease</fullName>
    </submittedName>
</protein>
<dbReference type="GO" id="GO:0006508">
    <property type="term" value="P:proteolysis"/>
    <property type="evidence" value="ECO:0007669"/>
    <property type="project" value="UniProtKB-KW"/>
</dbReference>
<dbReference type="InterPro" id="IPR029045">
    <property type="entry name" value="ClpP/crotonase-like_dom_sf"/>
</dbReference>
<dbReference type="AlphaFoldDB" id="Q9V139"/>
<evidence type="ECO:0000256" key="2">
    <source>
        <dbReference type="ARBA" id="ARBA00022670"/>
    </source>
</evidence>
<dbReference type="EMBL" id="HE613800">
    <property type="protein sequence ID" value="CCE69982.1"/>
    <property type="molecule type" value="Genomic_DNA"/>
</dbReference>
<dbReference type="PANTHER" id="PTHR42987">
    <property type="entry name" value="PEPTIDASE S49"/>
    <property type="match status" value="1"/>
</dbReference>
<evidence type="ECO:0000313" key="10">
    <source>
        <dbReference type="Proteomes" id="UP000000810"/>
    </source>
</evidence>
<accession>Q9V139</accession>
<dbReference type="SUPFAM" id="SSF52096">
    <property type="entry name" value="ClpP/crotonase"/>
    <property type="match status" value="1"/>
</dbReference>
<reference evidence="8" key="2">
    <citation type="journal article" date="2000" name="J. Mol. Biol.">
        <title>Archaeal homologs of eukaryotic methylation guide small nucleolar RNAs: lessons from the Pyrococcus genomes.</title>
        <authorList>
            <person name="Gaspin C."/>
            <person name="Cavaille J."/>
            <person name="Erauso G."/>
        </authorList>
    </citation>
    <scope>NUCLEOTIDE SEQUENCE</scope>
    <source>
        <strain evidence="8">Orsay</strain>
    </source>
</reference>
<evidence type="ECO:0000313" key="9">
    <source>
        <dbReference type="EMBL" id="CCE69982.1"/>
    </source>
</evidence>
<dbReference type="KEGG" id="pab:PAB1960"/>
<keyword evidence="10" id="KW-1185">Reference proteome</keyword>
<evidence type="ECO:0000256" key="4">
    <source>
        <dbReference type="ARBA" id="ARBA00022825"/>
    </source>
</evidence>
<keyword evidence="5" id="KW-0175">Coiled coil</keyword>
<dbReference type="PIR" id="A75179">
    <property type="entry name" value="A75179"/>
</dbReference>
<keyword evidence="4" id="KW-0720">Serine protease</keyword>
<reference evidence="9 11" key="5">
    <citation type="journal article" date="2012" name="Curr. Microbiol.">
        <title>Re-annotation of two hyperthermophilic archaea Pyrococcus abyssi GE5 and Pyrococcus furiosus DSM 3638.</title>
        <authorList>
            <person name="Gao J."/>
            <person name="Wang J."/>
        </authorList>
    </citation>
    <scope>GENOME REANNOTATION</scope>
    <source>
        <strain evidence="9">GE5</strain>
        <strain evidence="11">GE5 / Orsay</strain>
    </source>
</reference>